<sequence length="273" mass="32322">MSKVSVLDIVKMKCFTSLKWNIFCFQIFILLLFSGLLQSCSETANVQIRLPAKELYQKAMVAVEDEFYQEALKNFEILVDEHSGTRLATLAHLKMGEVYFLQRKWEESETSYRRFLLLNPRSHLTPYVLNRLIALNYERNIYGLFAKSRDYDRNMEPNRTLIREYQRFYLLFPQSPYLADVKEYQKGALADLAEHELHVANYYFDNDAYHSAIGRYLYLLKNYPGFPRSGDVAERLILAYRLNQQPELADEMQKILKSLRERKLLAQHTTREE</sequence>
<evidence type="ECO:0000256" key="1">
    <source>
        <dbReference type="ARBA" id="ARBA00022729"/>
    </source>
</evidence>
<keyword evidence="4" id="KW-0802">TPR repeat</keyword>
<proteinExistence type="predicted"/>
<dbReference type="Pfam" id="PF13525">
    <property type="entry name" value="YfiO"/>
    <property type="match status" value="1"/>
</dbReference>
<accession>A0A432FYQ8</accession>
<dbReference type="InterPro" id="IPR011990">
    <property type="entry name" value="TPR-like_helical_dom_sf"/>
</dbReference>
<evidence type="ECO:0000256" key="2">
    <source>
        <dbReference type="ARBA" id="ARBA00023136"/>
    </source>
</evidence>
<feature type="repeat" description="TPR" evidence="4">
    <location>
        <begin position="89"/>
        <end position="122"/>
    </location>
</feature>
<evidence type="ECO:0000259" key="5">
    <source>
        <dbReference type="Pfam" id="PF13525"/>
    </source>
</evidence>
<organism evidence="6 7">
    <name type="scientific">SAR324 cluster bacterium</name>
    <dbReference type="NCBI Taxonomy" id="2024889"/>
    <lineage>
        <taxon>Bacteria</taxon>
        <taxon>Deltaproteobacteria</taxon>
        <taxon>SAR324 cluster</taxon>
    </lineage>
</organism>
<protein>
    <recommendedName>
        <fullName evidence="5">Outer membrane lipoprotein BamD-like domain-containing protein</fullName>
    </recommendedName>
</protein>
<name>A0A432FYQ8_9DELT</name>
<evidence type="ECO:0000313" key="7">
    <source>
        <dbReference type="Proteomes" id="UP000286801"/>
    </source>
</evidence>
<dbReference type="NCBIfam" id="TIGR03302">
    <property type="entry name" value="OM_YfiO"/>
    <property type="match status" value="1"/>
</dbReference>
<comment type="caution">
    <text evidence="6">The sequence shown here is derived from an EMBL/GenBank/DDBJ whole genome shotgun (WGS) entry which is preliminary data.</text>
</comment>
<dbReference type="InterPro" id="IPR019734">
    <property type="entry name" value="TPR_rpt"/>
</dbReference>
<dbReference type="SUPFAM" id="SSF48452">
    <property type="entry name" value="TPR-like"/>
    <property type="match status" value="1"/>
</dbReference>
<evidence type="ECO:0000256" key="4">
    <source>
        <dbReference type="PROSITE-ProRule" id="PRU00339"/>
    </source>
</evidence>
<dbReference type="InterPro" id="IPR039565">
    <property type="entry name" value="BamD-like"/>
</dbReference>
<dbReference type="EMBL" id="QNZL01000315">
    <property type="protein sequence ID" value="RTZ76478.1"/>
    <property type="molecule type" value="Genomic_DNA"/>
</dbReference>
<dbReference type="Gene3D" id="1.25.40.10">
    <property type="entry name" value="Tetratricopeptide repeat domain"/>
    <property type="match status" value="1"/>
</dbReference>
<evidence type="ECO:0000313" key="6">
    <source>
        <dbReference type="EMBL" id="RTZ76478.1"/>
    </source>
</evidence>
<keyword evidence="3" id="KW-0998">Cell outer membrane</keyword>
<dbReference type="InterPro" id="IPR017689">
    <property type="entry name" value="BamD"/>
</dbReference>
<dbReference type="AlphaFoldDB" id="A0A432FYQ8"/>
<keyword evidence="2" id="KW-0472">Membrane</keyword>
<evidence type="ECO:0000256" key="3">
    <source>
        <dbReference type="ARBA" id="ARBA00023237"/>
    </source>
</evidence>
<feature type="domain" description="Outer membrane lipoprotein BamD-like" evidence="5">
    <location>
        <begin position="51"/>
        <end position="252"/>
    </location>
</feature>
<keyword evidence="1" id="KW-0732">Signal</keyword>
<gene>
    <name evidence="6" type="ORF">DSY97_11860</name>
</gene>
<dbReference type="PROSITE" id="PS50005">
    <property type="entry name" value="TPR"/>
    <property type="match status" value="1"/>
</dbReference>
<dbReference type="Proteomes" id="UP000286801">
    <property type="component" value="Unassembled WGS sequence"/>
</dbReference>
<reference evidence="6 7" key="1">
    <citation type="submission" date="2018-06" db="EMBL/GenBank/DDBJ databases">
        <title>Combined omics and stable isotope probing to characterize newly discovered Mariana Back-Arc vent microbial communities.</title>
        <authorList>
            <person name="Trembath-Reichert E."/>
            <person name="Huber J.A."/>
        </authorList>
    </citation>
    <scope>NUCLEOTIDE SEQUENCE [LARGE SCALE GENOMIC DNA]</scope>
    <source>
        <strain evidence="6">MAG 63_1</strain>
    </source>
</reference>